<dbReference type="SUPFAM" id="SSF57850">
    <property type="entry name" value="RING/U-box"/>
    <property type="match status" value="1"/>
</dbReference>
<dbReference type="InterPro" id="IPR013083">
    <property type="entry name" value="Znf_RING/FYVE/PHD"/>
</dbReference>
<evidence type="ECO:0008006" key="7">
    <source>
        <dbReference type="Google" id="ProtNLM"/>
    </source>
</evidence>
<gene>
    <name evidence="5" type="ORF">MKW94_023295</name>
</gene>
<dbReference type="PANTHER" id="PTHR15710">
    <property type="entry name" value="E3 UBIQUITIN-PROTEIN LIGASE PRAJA"/>
    <property type="match status" value="1"/>
</dbReference>
<dbReference type="GO" id="GO:0008270">
    <property type="term" value="F:zinc ion binding"/>
    <property type="evidence" value="ECO:0007669"/>
    <property type="project" value="UniProtKB-KW"/>
</dbReference>
<evidence type="ECO:0000256" key="1">
    <source>
        <dbReference type="ARBA" id="ARBA00022723"/>
    </source>
</evidence>
<protein>
    <recommendedName>
        <fullName evidence="7">RING-type domain-containing protein</fullName>
    </recommendedName>
</protein>
<name>A0AA41SCT3_PAPNU</name>
<evidence type="ECO:0000313" key="5">
    <source>
        <dbReference type="EMBL" id="MCL7032845.1"/>
    </source>
</evidence>
<keyword evidence="1" id="KW-0479">Metal-binding</keyword>
<dbReference type="Proteomes" id="UP001177140">
    <property type="component" value="Unassembled WGS sequence"/>
</dbReference>
<reference evidence="5" key="1">
    <citation type="submission" date="2022-03" db="EMBL/GenBank/DDBJ databases">
        <title>A functionally conserved STORR gene fusion in Papaver species that diverged 16.8 million years ago.</title>
        <authorList>
            <person name="Catania T."/>
        </authorList>
    </citation>
    <scope>NUCLEOTIDE SEQUENCE</scope>
    <source>
        <strain evidence="5">S-191538</strain>
    </source>
</reference>
<dbReference type="PANTHER" id="PTHR15710:SF74">
    <property type="entry name" value="RING-TYPE E3 UBIQUITIN TRANSFERASE-RELATED"/>
    <property type="match status" value="1"/>
</dbReference>
<dbReference type="AlphaFoldDB" id="A0AA41SCT3"/>
<accession>A0AA41SCT3</accession>
<organism evidence="5 6">
    <name type="scientific">Papaver nudicaule</name>
    <name type="common">Iceland poppy</name>
    <dbReference type="NCBI Taxonomy" id="74823"/>
    <lineage>
        <taxon>Eukaryota</taxon>
        <taxon>Viridiplantae</taxon>
        <taxon>Streptophyta</taxon>
        <taxon>Embryophyta</taxon>
        <taxon>Tracheophyta</taxon>
        <taxon>Spermatophyta</taxon>
        <taxon>Magnoliopsida</taxon>
        <taxon>Ranunculales</taxon>
        <taxon>Papaveraceae</taxon>
        <taxon>Papaveroideae</taxon>
        <taxon>Papaver</taxon>
    </lineage>
</organism>
<evidence type="ECO:0000313" key="6">
    <source>
        <dbReference type="Proteomes" id="UP001177140"/>
    </source>
</evidence>
<feature type="compositionally biased region" description="Polar residues" evidence="4">
    <location>
        <begin position="11"/>
        <end position="20"/>
    </location>
</feature>
<proteinExistence type="predicted"/>
<keyword evidence="6" id="KW-1185">Reference proteome</keyword>
<dbReference type="Gene3D" id="3.30.40.10">
    <property type="entry name" value="Zinc/RING finger domain, C3HC4 (zinc finger)"/>
    <property type="match status" value="1"/>
</dbReference>
<keyword evidence="2" id="KW-0863">Zinc-finger</keyword>
<evidence type="ECO:0000256" key="4">
    <source>
        <dbReference type="SAM" id="MobiDB-lite"/>
    </source>
</evidence>
<evidence type="ECO:0000256" key="2">
    <source>
        <dbReference type="ARBA" id="ARBA00022771"/>
    </source>
</evidence>
<dbReference type="EMBL" id="JAJJMA010127577">
    <property type="protein sequence ID" value="MCL7032845.1"/>
    <property type="molecule type" value="Genomic_DNA"/>
</dbReference>
<keyword evidence="3" id="KW-0862">Zinc</keyword>
<comment type="caution">
    <text evidence="5">The sequence shown here is derived from an EMBL/GenBank/DDBJ whole genome shotgun (WGS) entry which is preliminary data.</text>
</comment>
<evidence type="ECO:0000256" key="3">
    <source>
        <dbReference type="ARBA" id="ARBA00022833"/>
    </source>
</evidence>
<sequence length="100" mass="11037">MEIVSVEENRTSTPTPDSFVSSMPSVAVVEMCSVCMVGPVDQNDESAILLNGVYKEEDEELGKQMPCNHIYHAHCISTWLNRGQSAIFLQVETRNCSGKS</sequence>
<feature type="region of interest" description="Disordered" evidence="4">
    <location>
        <begin position="1"/>
        <end position="20"/>
    </location>
</feature>